<reference evidence="1" key="2">
    <citation type="submission" date="2025-09" db="UniProtKB">
        <authorList>
            <consortium name="Ensembl"/>
        </authorList>
    </citation>
    <scope>IDENTIFICATION</scope>
</reference>
<name>A0A8C9FPP5_PAVCR</name>
<dbReference type="Gene3D" id="3.10.20.370">
    <property type="match status" value="1"/>
</dbReference>
<dbReference type="AlphaFoldDB" id="A0A8C9FPP5"/>
<organism evidence="1 2">
    <name type="scientific">Pavo cristatus</name>
    <name type="common">Indian peafowl</name>
    <name type="synonym">Blue peafowl</name>
    <dbReference type="NCBI Taxonomy" id="9049"/>
    <lineage>
        <taxon>Eukaryota</taxon>
        <taxon>Metazoa</taxon>
        <taxon>Chordata</taxon>
        <taxon>Craniata</taxon>
        <taxon>Vertebrata</taxon>
        <taxon>Euteleostomi</taxon>
        <taxon>Archelosauria</taxon>
        <taxon>Archosauria</taxon>
        <taxon>Dinosauria</taxon>
        <taxon>Saurischia</taxon>
        <taxon>Theropoda</taxon>
        <taxon>Coelurosauria</taxon>
        <taxon>Aves</taxon>
        <taxon>Neognathae</taxon>
        <taxon>Galloanserae</taxon>
        <taxon>Galliformes</taxon>
        <taxon>Phasianidae</taxon>
        <taxon>Phasianinae</taxon>
        <taxon>Pavo</taxon>
    </lineage>
</organism>
<accession>A0A8C9FPP5</accession>
<dbReference type="Ensembl" id="ENSPSTT00000019640.1">
    <property type="protein sequence ID" value="ENSPSTP00000018749.1"/>
    <property type="gene ID" value="ENSPSTG00000013486.1"/>
</dbReference>
<evidence type="ECO:0000313" key="2">
    <source>
        <dbReference type="Proteomes" id="UP000694428"/>
    </source>
</evidence>
<evidence type="ECO:0000313" key="1">
    <source>
        <dbReference type="Ensembl" id="ENSPSTP00000018749.1"/>
    </source>
</evidence>
<proteinExistence type="predicted"/>
<reference evidence="1" key="1">
    <citation type="submission" date="2025-08" db="UniProtKB">
        <authorList>
            <consortium name="Ensembl"/>
        </authorList>
    </citation>
    <scope>IDENTIFICATION</scope>
</reference>
<keyword evidence="2" id="KW-1185">Reference proteome</keyword>
<sequence>MTKPLYELLKVSKGPLQRSNESGNTDTQLKRRLTRAPALGLTYERQTVALGVLTPDVEENRCAVAYFSKQLDTVSMDALCVSQQSQQLCC</sequence>
<protein>
    <submittedName>
        <fullName evidence="1">Uncharacterized protein</fullName>
    </submittedName>
</protein>
<dbReference type="Proteomes" id="UP000694428">
    <property type="component" value="Unplaced"/>
</dbReference>